<evidence type="ECO:0000313" key="12">
    <source>
        <dbReference type="Proteomes" id="UP001222800"/>
    </source>
</evidence>
<dbReference type="PROSITE" id="PS00718">
    <property type="entry name" value="SIGMA54_2"/>
    <property type="match status" value="1"/>
</dbReference>
<sequence length="446" mass="52364">MKINFGLELNQSQKLVLTKQLKQSLDILNMSTQDLEEVISKEREENPVIEVDKNDKIDWEKYIDNMNNRTYNQASSVNYDNEDYNIENMIKYNMNLYEYLKNQINYCDLNKKDKDIVEYIIDSIDEHGYFKSDIEEVSNTLKTTKEDIMKNLKVVQTLEPSGIGARNIEECLMIQLKEKNIQNDVLENVVENDLKLLGDKKYKEVCKKYKISMEKCIEIVNIIKTLDPKPGNKYTYSKNNYITPDVIVEKIGTEYEVYLNEKNTTHIKINKFYEEILKNSQDDENAKQYIKEKLNSAFNLVKNIESRKNTILRISKEILKHQYEFFENGNKYLKQLILKDIANDLEIHESTVSRGVNGKYMLTPHGMFELKYFFSSGLNQQEDIASTSIKNIIKEIINSEDKKKPYSDSKICTLLQGKDINISRRTVAKYREELGIRSSSKRKEFC</sequence>
<evidence type="ECO:0000256" key="3">
    <source>
        <dbReference type="ARBA" id="ARBA00022679"/>
    </source>
</evidence>
<evidence type="ECO:0000256" key="7">
    <source>
        <dbReference type="ARBA" id="ARBA00023125"/>
    </source>
</evidence>
<dbReference type="InterPro" id="IPR038709">
    <property type="entry name" value="RpoN_core-bd_sf"/>
</dbReference>
<keyword evidence="3" id="KW-0808">Transferase</keyword>
<dbReference type="InterPro" id="IPR000394">
    <property type="entry name" value="RNA_pol_sigma_54"/>
</dbReference>
<dbReference type="Gene3D" id="1.10.10.1330">
    <property type="entry name" value="RNA polymerase sigma-54 factor, core-binding domain"/>
    <property type="match status" value="1"/>
</dbReference>
<dbReference type="InterPro" id="IPR007634">
    <property type="entry name" value="RNA_pol_sigma_54_DNA-bd"/>
</dbReference>
<keyword evidence="4" id="KW-0548">Nucleotidyltransferase</keyword>
<evidence type="ECO:0000259" key="9">
    <source>
        <dbReference type="Pfam" id="PF04552"/>
    </source>
</evidence>
<dbReference type="Pfam" id="PF00309">
    <property type="entry name" value="Sigma54_AID"/>
    <property type="match status" value="1"/>
</dbReference>
<dbReference type="NCBIfam" id="TIGR02395">
    <property type="entry name" value="rpoN_sigma"/>
    <property type="match status" value="1"/>
</dbReference>
<keyword evidence="7" id="KW-0238">DNA-binding</keyword>
<evidence type="ECO:0000256" key="6">
    <source>
        <dbReference type="ARBA" id="ARBA00023082"/>
    </source>
</evidence>
<dbReference type="EMBL" id="CP120733">
    <property type="protein sequence ID" value="WFD11267.1"/>
    <property type="molecule type" value="Genomic_DNA"/>
</dbReference>
<keyword evidence="6" id="KW-0731">Sigma factor</keyword>
<protein>
    <submittedName>
        <fullName evidence="11">RNA polymerase factor sigma-54</fullName>
    </submittedName>
</protein>
<feature type="domain" description="RNA polymerase sigma factor 54 core-binding" evidence="10">
    <location>
        <begin position="86"/>
        <end position="273"/>
    </location>
</feature>
<dbReference type="PANTHER" id="PTHR32248">
    <property type="entry name" value="RNA POLYMERASE SIGMA-54 FACTOR"/>
    <property type="match status" value="1"/>
</dbReference>
<evidence type="ECO:0000256" key="5">
    <source>
        <dbReference type="ARBA" id="ARBA00023015"/>
    </source>
</evidence>
<dbReference type="Pfam" id="PF04552">
    <property type="entry name" value="Sigma54_DBD"/>
    <property type="match status" value="1"/>
</dbReference>
<keyword evidence="8" id="KW-0804">Transcription</keyword>
<dbReference type="RefSeq" id="WP_277733285.1">
    <property type="nucleotide sequence ID" value="NZ_CP120733.1"/>
</dbReference>
<dbReference type="PROSITE" id="PS50044">
    <property type="entry name" value="SIGMA54_3"/>
    <property type="match status" value="1"/>
</dbReference>
<evidence type="ECO:0000256" key="2">
    <source>
        <dbReference type="ARBA" id="ARBA00022478"/>
    </source>
</evidence>
<dbReference type="PIRSF" id="PIRSF000774">
    <property type="entry name" value="RpoN"/>
    <property type="match status" value="1"/>
</dbReference>
<feature type="domain" description="RNA polymerase sigma factor 54 DNA-binding" evidence="9">
    <location>
        <begin position="288"/>
        <end position="443"/>
    </location>
</feature>
<dbReference type="Pfam" id="PF04963">
    <property type="entry name" value="Sigma54_CBD"/>
    <property type="match status" value="1"/>
</dbReference>
<proteinExistence type="inferred from homology"/>
<dbReference type="PANTHER" id="PTHR32248:SF4">
    <property type="entry name" value="RNA POLYMERASE SIGMA-54 FACTOR"/>
    <property type="match status" value="1"/>
</dbReference>
<evidence type="ECO:0000313" key="11">
    <source>
        <dbReference type="EMBL" id="WFD11267.1"/>
    </source>
</evidence>
<dbReference type="Proteomes" id="UP001222800">
    <property type="component" value="Chromosome"/>
</dbReference>
<accession>A0ABY8EEB1</accession>
<organism evidence="11 12">
    <name type="scientific">Tepidibacter hydrothermalis</name>
    <dbReference type="NCBI Taxonomy" id="3036126"/>
    <lineage>
        <taxon>Bacteria</taxon>
        <taxon>Bacillati</taxon>
        <taxon>Bacillota</taxon>
        <taxon>Clostridia</taxon>
        <taxon>Peptostreptococcales</taxon>
        <taxon>Peptostreptococcaceae</taxon>
        <taxon>Tepidibacter</taxon>
    </lineage>
</organism>
<keyword evidence="2" id="KW-0240">DNA-directed RNA polymerase</keyword>
<evidence type="ECO:0000256" key="1">
    <source>
        <dbReference type="ARBA" id="ARBA00008798"/>
    </source>
</evidence>
<comment type="similarity">
    <text evidence="1">Belongs to the sigma-54 factor family.</text>
</comment>
<dbReference type="PRINTS" id="PR00045">
    <property type="entry name" value="SIGMA54FCT"/>
</dbReference>
<keyword evidence="5" id="KW-0805">Transcription regulation</keyword>
<dbReference type="InterPro" id="IPR007046">
    <property type="entry name" value="RNA_pol_sigma_54_core-bd"/>
</dbReference>
<name>A0ABY8EEB1_9FIRM</name>
<dbReference type="Gene3D" id="1.10.10.60">
    <property type="entry name" value="Homeodomain-like"/>
    <property type="match status" value="1"/>
</dbReference>
<keyword evidence="12" id="KW-1185">Reference proteome</keyword>
<gene>
    <name evidence="11" type="primary">rpoN</name>
    <name evidence="11" type="ORF">P4S50_04095</name>
</gene>
<evidence type="ECO:0000256" key="4">
    <source>
        <dbReference type="ARBA" id="ARBA00022695"/>
    </source>
</evidence>
<evidence type="ECO:0000256" key="8">
    <source>
        <dbReference type="ARBA" id="ARBA00023163"/>
    </source>
</evidence>
<reference evidence="11 12" key="1">
    <citation type="submission" date="2023-03" db="EMBL/GenBank/DDBJ databases">
        <title>Complete genome sequence of Tepidibacter sp. SWIR-1, isolated from a deep-sea hydrothermal vent.</title>
        <authorList>
            <person name="Li X."/>
        </authorList>
    </citation>
    <scope>NUCLEOTIDE SEQUENCE [LARGE SCALE GENOMIC DNA]</scope>
    <source>
        <strain evidence="11 12">SWIR-1</strain>
    </source>
</reference>
<evidence type="ECO:0000259" key="10">
    <source>
        <dbReference type="Pfam" id="PF04963"/>
    </source>
</evidence>